<dbReference type="Gene3D" id="1.25.40.20">
    <property type="entry name" value="Ankyrin repeat-containing domain"/>
    <property type="match status" value="1"/>
</dbReference>
<gene>
    <name evidence="8" type="ORF">PG993_002329</name>
</gene>
<evidence type="ECO:0000256" key="1">
    <source>
        <dbReference type="ARBA" id="ARBA00022737"/>
    </source>
</evidence>
<reference evidence="8 9" key="1">
    <citation type="submission" date="2023-01" db="EMBL/GenBank/DDBJ databases">
        <title>Analysis of 21 Apiospora genomes using comparative genomics revels a genus with tremendous synthesis potential of carbohydrate active enzymes and secondary metabolites.</title>
        <authorList>
            <person name="Sorensen T."/>
        </authorList>
    </citation>
    <scope>NUCLEOTIDE SEQUENCE [LARGE SCALE GENOMIC DNA]</scope>
    <source>
        <strain evidence="8 9">CBS 33761</strain>
    </source>
</reference>
<evidence type="ECO:0000256" key="5">
    <source>
        <dbReference type="SAM" id="MobiDB-lite"/>
    </source>
</evidence>
<dbReference type="Gene3D" id="3.20.20.190">
    <property type="entry name" value="Phosphatidylinositol (PI) phosphodiesterase"/>
    <property type="match status" value="1"/>
</dbReference>
<proteinExistence type="predicted"/>
<dbReference type="InterPro" id="IPR030395">
    <property type="entry name" value="GP_PDE_dom"/>
</dbReference>
<dbReference type="PANTHER" id="PTHR22958:SF1">
    <property type="entry name" value="GLYCEROPHOSPHOCHOLINE PHOSPHODIESTERASE GPCPD1"/>
    <property type="match status" value="1"/>
</dbReference>
<feature type="region of interest" description="Disordered" evidence="5">
    <location>
        <begin position="833"/>
        <end position="872"/>
    </location>
</feature>
<feature type="domain" description="GP-PDE" evidence="7">
    <location>
        <begin position="738"/>
        <end position="1073"/>
    </location>
</feature>
<comment type="caution">
    <text evidence="8">The sequence shown here is derived from an EMBL/GenBank/DDBJ whole genome shotgun (WGS) entry which is preliminary data.</text>
</comment>
<dbReference type="SUPFAM" id="SSF51695">
    <property type="entry name" value="PLC-like phosphodiesterases"/>
    <property type="match status" value="1"/>
</dbReference>
<dbReference type="InterPro" id="IPR036770">
    <property type="entry name" value="Ankyrin_rpt-contain_sf"/>
</dbReference>
<name>A0ABR1TZ38_9PEZI</name>
<keyword evidence="2" id="KW-0378">Hydrolase</keyword>
<evidence type="ECO:0000256" key="4">
    <source>
        <dbReference type="PROSITE-ProRule" id="PRU00023"/>
    </source>
</evidence>
<evidence type="ECO:0000259" key="7">
    <source>
        <dbReference type="PROSITE" id="PS51704"/>
    </source>
</evidence>
<keyword evidence="9" id="KW-1185">Reference proteome</keyword>
<dbReference type="PROSITE" id="PS50297">
    <property type="entry name" value="ANK_REP_REGION"/>
    <property type="match status" value="1"/>
</dbReference>
<sequence>MRFGREFHRLAIPEFETFYIDYNRRKASIKELHIQGQDLDSTYRALRNDLGQIEALQTRVLASVLNQEKVVIDNFCLEGSPTTIHTRCFGQQELAFLAEEYRSLLDEVLGLRWFDRVNKEAGRRLFGKLKRIDLPNAVKHETQRVEWLEAYDTLEVTAIATLRRMHSLRTKLEDALVERIQDPDTGPLKETPWRFSSTSDQLSNTEFLHHLVLQGDADKLIQLAHPDSTFDFGTVQLEQVIKYLILHELDAAAIQVLERSPDYAQCITKDCLLFCMRVATCVRPSNKRSTTNEPRGREEGLLKLFQRMLQFYPGSTLLLVESDGSGLELLSYAAKHDLRGYCEAILSLGGPAMRRDWIAEFMRVSKGPALLLPFETMLHRHQSTFIDIIKCLGEDTHGKMEHDLQGILDGFLAVAVRTQNDGAVQCLIDSGAGIPSKSTRGQANEETALHFAALQGRSDYVNLLLANFQGQSEIVDATEPRRGRTALAIACIYGHEGVVEALLHAGADSSVADHFGWTAKEHAAYRGHQLVAGLFGDWDSSILQGGPASNIPAVAEPVAPTLKQGEQAIIFNLGSVQARLKEEPVVASCCSPIPAAAAKEDSSYTLTVSAPQDSQVGETATSITFDLPLINDDVNTNGCVFVLKEDARPVLTFRVTAHNHVERSQERVIGIGSAVLEGIKLAAGCPRENLVRDMTAAILDCVTMDVIGTVLFTFVRATPYPYLQKPLSSQKRQNSDGVKLVGHRGLGQNLGKDKYLQIGENTIQRSGLVPLLSNLVSSRPQRGWETRLILDTDLQLTRDLEAVLYHDLSFSESGTDIPIHDLTLEQFRYASSVQSPHGNPASVIGSPHNPTSRAGPRARSRSVSVRDEPGATQVQDRVKHTVDFQAKGFKPNTRGEFIHDSLVTLEEIFRELPEDVGFNIEFKHPRIHETIAAGVAPVVIEINKFIDVALDKIRQSSGNRPLVLSSFTPEVCILLALKQRAYPVLYITNAGKPPPNDLDKRAASVQTAVHFARRWGLAGVVFASEPFLLCPRLVRLTKNAGLLCGTYGSQNNEPDNAEVWRFTYSTVLRSPKQ</sequence>
<dbReference type="Pfam" id="PF12796">
    <property type="entry name" value="Ank_2"/>
    <property type="match status" value="1"/>
</dbReference>
<feature type="domain" description="SPX" evidence="6">
    <location>
        <begin position="1"/>
        <end position="143"/>
    </location>
</feature>
<evidence type="ECO:0000313" key="8">
    <source>
        <dbReference type="EMBL" id="KAK8050944.1"/>
    </source>
</evidence>
<dbReference type="Proteomes" id="UP001444661">
    <property type="component" value="Unassembled WGS sequence"/>
</dbReference>
<dbReference type="PANTHER" id="PTHR22958">
    <property type="entry name" value="GLYCEROPHOSPHORYL DIESTER PHOSPHODIESTERASE"/>
    <property type="match status" value="1"/>
</dbReference>
<dbReference type="PROSITE" id="PS51704">
    <property type="entry name" value="GP_PDE"/>
    <property type="match status" value="1"/>
</dbReference>
<dbReference type="InterPro" id="IPR051578">
    <property type="entry name" value="GDPD"/>
</dbReference>
<dbReference type="PROSITE" id="PS51382">
    <property type="entry name" value="SPX"/>
    <property type="match status" value="1"/>
</dbReference>
<dbReference type="Pfam" id="PF25329">
    <property type="entry name" value="C2_GDE1"/>
    <property type="match status" value="1"/>
</dbReference>
<evidence type="ECO:0000256" key="3">
    <source>
        <dbReference type="ARBA" id="ARBA00023043"/>
    </source>
</evidence>
<dbReference type="SMART" id="SM00248">
    <property type="entry name" value="ANK"/>
    <property type="match status" value="3"/>
</dbReference>
<dbReference type="InterPro" id="IPR057506">
    <property type="entry name" value="C2_GPCPD1"/>
</dbReference>
<protein>
    <submittedName>
        <fullName evidence="8">Ankyrin repeat-containing protein</fullName>
    </submittedName>
</protein>
<evidence type="ECO:0000259" key="6">
    <source>
        <dbReference type="PROSITE" id="PS51382"/>
    </source>
</evidence>
<dbReference type="InterPro" id="IPR002110">
    <property type="entry name" value="Ankyrin_rpt"/>
</dbReference>
<dbReference type="Pfam" id="PF03009">
    <property type="entry name" value="GDPD"/>
    <property type="match status" value="1"/>
</dbReference>
<evidence type="ECO:0000313" key="9">
    <source>
        <dbReference type="Proteomes" id="UP001444661"/>
    </source>
</evidence>
<evidence type="ECO:0000256" key="2">
    <source>
        <dbReference type="ARBA" id="ARBA00022801"/>
    </source>
</evidence>
<dbReference type="SUPFAM" id="SSF48403">
    <property type="entry name" value="Ankyrin repeat"/>
    <property type="match status" value="1"/>
</dbReference>
<dbReference type="InterPro" id="IPR004331">
    <property type="entry name" value="SPX_dom"/>
</dbReference>
<organism evidence="8 9">
    <name type="scientific">Apiospora rasikravindrae</name>
    <dbReference type="NCBI Taxonomy" id="990691"/>
    <lineage>
        <taxon>Eukaryota</taxon>
        <taxon>Fungi</taxon>
        <taxon>Dikarya</taxon>
        <taxon>Ascomycota</taxon>
        <taxon>Pezizomycotina</taxon>
        <taxon>Sordariomycetes</taxon>
        <taxon>Xylariomycetidae</taxon>
        <taxon>Amphisphaeriales</taxon>
        <taxon>Apiosporaceae</taxon>
        <taxon>Apiospora</taxon>
    </lineage>
</organism>
<dbReference type="EMBL" id="JAQQWK010000002">
    <property type="protein sequence ID" value="KAK8050944.1"/>
    <property type="molecule type" value="Genomic_DNA"/>
</dbReference>
<accession>A0ABR1TZ38</accession>
<dbReference type="InterPro" id="IPR017946">
    <property type="entry name" value="PLC-like_Pdiesterase_TIM-brl"/>
</dbReference>
<keyword evidence="3 4" id="KW-0040">ANK repeat</keyword>
<dbReference type="PROSITE" id="PS50088">
    <property type="entry name" value="ANK_REPEAT"/>
    <property type="match status" value="1"/>
</dbReference>
<feature type="repeat" description="ANK" evidence="4">
    <location>
        <begin position="482"/>
        <end position="514"/>
    </location>
</feature>
<keyword evidence="1" id="KW-0677">Repeat</keyword>